<evidence type="ECO:0000256" key="1">
    <source>
        <dbReference type="SAM" id="SignalP"/>
    </source>
</evidence>
<comment type="caution">
    <text evidence="2">The sequence shown here is derived from an EMBL/GenBank/DDBJ whole genome shotgun (WGS) entry which is preliminary data.</text>
</comment>
<reference evidence="2" key="1">
    <citation type="submission" date="2023-06" db="EMBL/GenBank/DDBJ databases">
        <title>Genome-scale phylogeny and comparative genomics of the fungal order Sordariales.</title>
        <authorList>
            <consortium name="Lawrence Berkeley National Laboratory"/>
            <person name="Hensen N."/>
            <person name="Bonometti L."/>
            <person name="Westerberg I."/>
            <person name="Brannstrom I.O."/>
            <person name="Guillou S."/>
            <person name="Cros-Aarteil S."/>
            <person name="Calhoun S."/>
            <person name="Haridas S."/>
            <person name="Kuo A."/>
            <person name="Mondo S."/>
            <person name="Pangilinan J."/>
            <person name="Riley R."/>
            <person name="Labutti K."/>
            <person name="Andreopoulos B."/>
            <person name="Lipzen A."/>
            <person name="Chen C."/>
            <person name="Yanf M."/>
            <person name="Daum C."/>
            <person name="Ng V."/>
            <person name="Clum A."/>
            <person name="Steindorff A."/>
            <person name="Ohm R."/>
            <person name="Martin F."/>
            <person name="Silar P."/>
            <person name="Natvig D."/>
            <person name="Lalanne C."/>
            <person name="Gautier V."/>
            <person name="Ament-Velasquez S.L."/>
            <person name="Kruys A."/>
            <person name="Hutchinson M.I."/>
            <person name="Powell A.J."/>
            <person name="Barry K."/>
            <person name="Miller A.N."/>
            <person name="Grigoriev I.V."/>
            <person name="Debuchy R."/>
            <person name="Gladieux P."/>
            <person name="Thoren M.H."/>
            <person name="Johannesson H."/>
        </authorList>
    </citation>
    <scope>NUCLEOTIDE SEQUENCE</scope>
    <source>
        <strain evidence="2">SMH2532-1</strain>
    </source>
</reference>
<dbReference type="AlphaFoldDB" id="A0AA39XZK4"/>
<accession>A0AA39XZK4</accession>
<evidence type="ECO:0000313" key="2">
    <source>
        <dbReference type="EMBL" id="KAK0643143.1"/>
    </source>
</evidence>
<feature type="chain" id="PRO_5041424842" description="Secreted protein" evidence="1">
    <location>
        <begin position="20"/>
        <end position="86"/>
    </location>
</feature>
<proteinExistence type="predicted"/>
<keyword evidence="1" id="KW-0732">Signal</keyword>
<evidence type="ECO:0000313" key="3">
    <source>
        <dbReference type="Proteomes" id="UP001174936"/>
    </source>
</evidence>
<protein>
    <recommendedName>
        <fullName evidence="4">Secreted protein</fullName>
    </recommendedName>
</protein>
<sequence>MAAFFLSNVFFSAFRLSLCGPLYQSSDTTIGTWGSTIAALGAIRSTTTFLGSFGLGTSIQFGRRSSQRFEAMKRMSLRASPVCSSW</sequence>
<name>A0AA39XZK4_9PEZI</name>
<feature type="signal peptide" evidence="1">
    <location>
        <begin position="1"/>
        <end position="19"/>
    </location>
</feature>
<evidence type="ECO:0008006" key="4">
    <source>
        <dbReference type="Google" id="ProtNLM"/>
    </source>
</evidence>
<gene>
    <name evidence="2" type="ORF">B0T16DRAFT_415407</name>
</gene>
<keyword evidence="3" id="KW-1185">Reference proteome</keyword>
<dbReference type="EMBL" id="JAULSV010000005">
    <property type="protein sequence ID" value="KAK0643143.1"/>
    <property type="molecule type" value="Genomic_DNA"/>
</dbReference>
<organism evidence="2 3">
    <name type="scientific">Cercophora newfieldiana</name>
    <dbReference type="NCBI Taxonomy" id="92897"/>
    <lineage>
        <taxon>Eukaryota</taxon>
        <taxon>Fungi</taxon>
        <taxon>Dikarya</taxon>
        <taxon>Ascomycota</taxon>
        <taxon>Pezizomycotina</taxon>
        <taxon>Sordariomycetes</taxon>
        <taxon>Sordariomycetidae</taxon>
        <taxon>Sordariales</taxon>
        <taxon>Lasiosphaeriaceae</taxon>
        <taxon>Cercophora</taxon>
    </lineage>
</organism>
<dbReference type="Proteomes" id="UP001174936">
    <property type="component" value="Unassembled WGS sequence"/>
</dbReference>